<feature type="binding site" evidence="5">
    <location>
        <position position="69"/>
    </location>
    <ligand>
        <name>[4Fe-4S] cluster</name>
        <dbReference type="ChEBI" id="CHEBI:49883"/>
        <note>4Fe-4S-S-AdoMet</note>
    </ligand>
</feature>
<dbReference type="SMART" id="SM00729">
    <property type="entry name" value="Elp3"/>
    <property type="match status" value="1"/>
</dbReference>
<gene>
    <name evidence="8" type="ORF">SAMN02745823_02375</name>
</gene>
<evidence type="ECO:0000256" key="2">
    <source>
        <dbReference type="ARBA" id="ARBA00022723"/>
    </source>
</evidence>
<dbReference type="GO" id="GO:0051539">
    <property type="term" value="F:4 iron, 4 sulfur cluster binding"/>
    <property type="evidence" value="ECO:0007669"/>
    <property type="project" value="UniProtKB-KW"/>
</dbReference>
<dbReference type="PIRSF" id="PIRSF004762">
    <property type="entry name" value="CHP00423"/>
    <property type="match status" value="1"/>
</dbReference>
<evidence type="ECO:0000313" key="8">
    <source>
        <dbReference type="EMBL" id="SHI09735.1"/>
    </source>
</evidence>
<dbReference type="SFLD" id="SFLDG01060">
    <property type="entry name" value="BATS_domain_containing"/>
    <property type="match status" value="1"/>
</dbReference>
<reference evidence="8 9" key="1">
    <citation type="submission" date="2016-11" db="EMBL/GenBank/DDBJ databases">
        <authorList>
            <person name="Jaros S."/>
            <person name="Januszkiewicz K."/>
            <person name="Wedrychowicz H."/>
        </authorList>
    </citation>
    <scope>NUCLEOTIDE SEQUENCE [LARGE SCALE GENOMIC DNA]</scope>
    <source>
        <strain evidence="8 9">DSM 10068</strain>
    </source>
</reference>
<feature type="domain" description="Radical SAM core" evidence="7">
    <location>
        <begin position="48"/>
        <end position="270"/>
    </location>
</feature>
<dbReference type="InterPro" id="IPR034422">
    <property type="entry name" value="HydE/PylB-like"/>
</dbReference>
<keyword evidence="1 5" id="KW-0949">S-adenosyl-L-methionine</keyword>
<evidence type="ECO:0000256" key="5">
    <source>
        <dbReference type="PIRSR" id="PIRSR004762-1"/>
    </source>
</evidence>
<dbReference type="InterPro" id="IPR024021">
    <property type="entry name" value="FeFe-hyd_HydE_rSAM"/>
</dbReference>
<dbReference type="CDD" id="cd01335">
    <property type="entry name" value="Radical_SAM"/>
    <property type="match status" value="1"/>
</dbReference>
<evidence type="ECO:0000313" key="9">
    <source>
        <dbReference type="Proteomes" id="UP000183995"/>
    </source>
</evidence>
<dbReference type="InterPro" id="IPR058240">
    <property type="entry name" value="rSAM_sf"/>
</dbReference>
<dbReference type="SFLD" id="SFLDG01280">
    <property type="entry name" value="HydE/PylB-like"/>
    <property type="match status" value="1"/>
</dbReference>
<feature type="binding site" evidence="6">
    <location>
        <position position="182"/>
    </location>
    <ligand>
        <name>S-adenosyl-L-methionine</name>
        <dbReference type="ChEBI" id="CHEBI:59789"/>
    </ligand>
</feature>
<dbReference type="RefSeq" id="WP_084726438.1">
    <property type="nucleotide sequence ID" value="NZ_FQXV01000008.1"/>
</dbReference>
<name>A0A1M5YCG3_9FIRM</name>
<dbReference type="SUPFAM" id="SSF102114">
    <property type="entry name" value="Radical SAM enzymes"/>
    <property type="match status" value="1"/>
</dbReference>
<evidence type="ECO:0000256" key="3">
    <source>
        <dbReference type="ARBA" id="ARBA00023004"/>
    </source>
</evidence>
<dbReference type="OrthoDB" id="9775764at2"/>
<feature type="binding site" evidence="6">
    <location>
        <position position="162"/>
    </location>
    <ligand>
        <name>S-adenosyl-L-methionine</name>
        <dbReference type="ChEBI" id="CHEBI:59789"/>
    </ligand>
</feature>
<keyword evidence="4 5" id="KW-0411">Iron-sulfur</keyword>
<dbReference type="SFLD" id="SFLDS00029">
    <property type="entry name" value="Radical_SAM"/>
    <property type="match status" value="1"/>
</dbReference>
<dbReference type="InterPro" id="IPR007197">
    <property type="entry name" value="rSAM"/>
</dbReference>
<keyword evidence="3 5" id="KW-0408">Iron</keyword>
<comment type="cofactor">
    <cofactor evidence="5">
        <name>[4Fe-4S] cluster</name>
        <dbReference type="ChEBI" id="CHEBI:49883"/>
    </cofactor>
    <text evidence="5">Binds 1 [4Fe-4S] cluster. The cluster is coordinated with 3 cysteines and an exchangeable S-adenosyl-L-methionine.</text>
</comment>
<keyword evidence="5" id="KW-0004">4Fe-4S</keyword>
<dbReference type="NCBIfam" id="TIGR03956">
    <property type="entry name" value="rSAM_HydE"/>
    <property type="match status" value="1"/>
</dbReference>
<dbReference type="AlphaFoldDB" id="A0A1M5YCG3"/>
<dbReference type="STRING" id="1123282.SAMN02745823_02375"/>
<sequence>MKALIDKLRRDRVLSREKFRALLENRDEDAASYLFARAREVREGVYGKDVYMRGLIEFTNYCKNDCYYCGIRRSNDGAERYRLTEAQILDCCDKGYALGFRTFVLQGGEDPYYTDARMCAIVRAVKEKHPDCAVTLSIGEKSYETYKAFREAGADRYLLRHETANDGHYKRLHPPELSLSNRKRCLYDLKALGYQVGCGFMVGSPYQMIGDIIDDLLFCRELDPEMVGIGPFIPHHDTPFRGEAAGTMELTLFLLGVLRLMLPGVLLPATTALGTIHPLGREKGLLAGANVVMPNLSPTGVRKKYLLYDNKICTGDEAAECVQCLKRRIDSTGYTLVTARGDYKKDPEKLTAKKHLTRKKEVNAHV</sequence>
<keyword evidence="9" id="KW-1185">Reference proteome</keyword>
<dbReference type="InterPro" id="IPR006638">
    <property type="entry name" value="Elp3/MiaA/NifB-like_rSAM"/>
</dbReference>
<protein>
    <submittedName>
        <fullName evidence="8">Iron-only hydrogenase maturation protein HydE</fullName>
    </submittedName>
</protein>
<keyword evidence="2" id="KW-0479">Metal-binding</keyword>
<dbReference type="SFLD" id="SFLDF00348">
    <property type="entry name" value="FeFe_hydrogenase_maturase_(Hyd"/>
    <property type="match status" value="1"/>
</dbReference>
<dbReference type="PROSITE" id="PS51918">
    <property type="entry name" value="RADICAL_SAM"/>
    <property type="match status" value="1"/>
</dbReference>
<feature type="binding site" evidence="5">
    <location>
        <position position="66"/>
    </location>
    <ligand>
        <name>[4Fe-4S] cluster</name>
        <dbReference type="ChEBI" id="CHEBI:49883"/>
        <note>4Fe-4S-S-AdoMet</note>
    </ligand>
</feature>
<dbReference type="InterPro" id="IPR013785">
    <property type="entry name" value="Aldolase_TIM"/>
</dbReference>
<evidence type="ECO:0000256" key="6">
    <source>
        <dbReference type="PIRSR" id="PIRSR004762-2"/>
    </source>
</evidence>
<accession>A0A1M5YCG3</accession>
<feature type="binding site" evidence="5">
    <location>
        <position position="62"/>
    </location>
    <ligand>
        <name>[4Fe-4S] cluster</name>
        <dbReference type="ChEBI" id="CHEBI:49883"/>
        <note>4Fe-4S-S-AdoMet</note>
    </ligand>
</feature>
<dbReference type="GO" id="GO:0016740">
    <property type="term" value="F:transferase activity"/>
    <property type="evidence" value="ECO:0007669"/>
    <property type="project" value="TreeGrafter"/>
</dbReference>
<dbReference type="PANTHER" id="PTHR43726">
    <property type="entry name" value="3-METHYLORNITHINE SYNTHASE"/>
    <property type="match status" value="1"/>
</dbReference>
<organism evidence="8 9">
    <name type="scientific">Sporobacter termitidis DSM 10068</name>
    <dbReference type="NCBI Taxonomy" id="1123282"/>
    <lineage>
        <taxon>Bacteria</taxon>
        <taxon>Bacillati</taxon>
        <taxon>Bacillota</taxon>
        <taxon>Clostridia</taxon>
        <taxon>Eubacteriales</taxon>
        <taxon>Oscillospiraceae</taxon>
        <taxon>Sporobacter</taxon>
    </lineage>
</organism>
<feature type="binding site" evidence="6">
    <location>
        <position position="137"/>
    </location>
    <ligand>
        <name>(3R)-3-methyl-D-ornithine</name>
        <dbReference type="ChEBI" id="CHEBI:64642"/>
    </ligand>
</feature>
<dbReference type="Pfam" id="PF04055">
    <property type="entry name" value="Radical_SAM"/>
    <property type="match status" value="1"/>
</dbReference>
<dbReference type="GO" id="GO:0046872">
    <property type="term" value="F:metal ion binding"/>
    <property type="evidence" value="ECO:0007669"/>
    <property type="project" value="UniProtKB-KW"/>
</dbReference>
<evidence type="ECO:0000256" key="4">
    <source>
        <dbReference type="ARBA" id="ARBA00023014"/>
    </source>
</evidence>
<proteinExistence type="predicted"/>
<evidence type="ECO:0000259" key="7">
    <source>
        <dbReference type="PROSITE" id="PS51918"/>
    </source>
</evidence>
<dbReference type="Proteomes" id="UP000183995">
    <property type="component" value="Unassembled WGS sequence"/>
</dbReference>
<dbReference type="PANTHER" id="PTHR43726:SF1">
    <property type="entry name" value="BIOTIN SYNTHASE"/>
    <property type="match status" value="1"/>
</dbReference>
<evidence type="ECO:0000256" key="1">
    <source>
        <dbReference type="ARBA" id="ARBA00022691"/>
    </source>
</evidence>
<dbReference type="Gene3D" id="3.20.20.70">
    <property type="entry name" value="Aldolase class I"/>
    <property type="match status" value="1"/>
</dbReference>
<dbReference type="EMBL" id="FQXV01000008">
    <property type="protein sequence ID" value="SHI09735.1"/>
    <property type="molecule type" value="Genomic_DNA"/>
</dbReference>